<protein>
    <submittedName>
        <fullName evidence="2">Uncharacterized protein</fullName>
    </submittedName>
</protein>
<dbReference type="Proteomes" id="UP000649075">
    <property type="component" value="Unassembled WGS sequence"/>
</dbReference>
<feature type="transmembrane region" description="Helical" evidence="1">
    <location>
        <begin position="6"/>
        <end position="28"/>
    </location>
</feature>
<reference evidence="2 3" key="1">
    <citation type="submission" date="2020-08" db="EMBL/GenBank/DDBJ databases">
        <authorList>
            <person name="Liu C."/>
            <person name="Sun Q."/>
        </authorList>
    </citation>
    <scope>NUCLEOTIDE SEQUENCE [LARGE SCALE GENOMIC DNA]</scope>
    <source>
        <strain evidence="2 3">L34</strain>
    </source>
</reference>
<keyword evidence="1" id="KW-1133">Transmembrane helix</keyword>
<evidence type="ECO:0000313" key="3">
    <source>
        <dbReference type="Proteomes" id="UP000649075"/>
    </source>
</evidence>
<dbReference type="RefSeq" id="WP_186999721.1">
    <property type="nucleotide sequence ID" value="NZ_JACRWH010000073.1"/>
</dbReference>
<dbReference type="Pfam" id="PF01554">
    <property type="entry name" value="MatE"/>
    <property type="match status" value="1"/>
</dbReference>
<accession>A0ABR7KKJ5</accession>
<keyword evidence="1" id="KW-0472">Membrane</keyword>
<dbReference type="InterPro" id="IPR002528">
    <property type="entry name" value="MATE_fam"/>
</dbReference>
<proteinExistence type="predicted"/>
<keyword evidence="3" id="KW-1185">Reference proteome</keyword>
<organism evidence="2 3">
    <name type="scientific">Holdemanella hominis</name>
    <dbReference type="NCBI Taxonomy" id="2764327"/>
    <lineage>
        <taxon>Bacteria</taxon>
        <taxon>Bacillati</taxon>
        <taxon>Bacillota</taxon>
        <taxon>Erysipelotrichia</taxon>
        <taxon>Erysipelotrichales</taxon>
        <taxon>Erysipelotrichaceae</taxon>
        <taxon>Holdemanella</taxon>
    </lineage>
</organism>
<evidence type="ECO:0000313" key="2">
    <source>
        <dbReference type="EMBL" id="MBC6013264.1"/>
    </source>
</evidence>
<name>A0ABR7KKJ5_9FIRM</name>
<keyword evidence="1" id="KW-0812">Transmembrane</keyword>
<evidence type="ECO:0000256" key="1">
    <source>
        <dbReference type="SAM" id="Phobius"/>
    </source>
</evidence>
<gene>
    <name evidence="2" type="ORF">H8911_11270</name>
</gene>
<comment type="caution">
    <text evidence="2">The sequence shown here is derived from an EMBL/GenBank/DDBJ whole genome shotgun (WGS) entry which is preliminary data.</text>
</comment>
<sequence length="70" mass="7658">MDNSLSYLFITALSYPFIALYNAGAASFRTNQNSRLPMTIAFSSNISNIVSTHLTTLSIFQASSRGILVH</sequence>
<dbReference type="EMBL" id="JACRWH010000073">
    <property type="protein sequence ID" value="MBC6013264.1"/>
    <property type="molecule type" value="Genomic_DNA"/>
</dbReference>